<dbReference type="GO" id="GO:0003735">
    <property type="term" value="F:structural constituent of ribosome"/>
    <property type="evidence" value="ECO:0007669"/>
    <property type="project" value="InterPro"/>
</dbReference>
<evidence type="ECO:0000256" key="7">
    <source>
        <dbReference type="ARBA" id="ARBA00082711"/>
    </source>
</evidence>
<protein>
    <recommendedName>
        <fullName evidence="6">Large ribosomal subunit protein uL4m</fullName>
    </recommendedName>
    <alternativeName>
        <fullName evidence="7">39S ribosomal protein L4, mitochondrial</fullName>
    </alternativeName>
</protein>
<dbReference type="GO" id="GO:0006412">
    <property type="term" value="P:translation"/>
    <property type="evidence" value="ECO:0007669"/>
    <property type="project" value="InterPro"/>
</dbReference>
<evidence type="ECO:0000256" key="1">
    <source>
        <dbReference type="ARBA" id="ARBA00004173"/>
    </source>
</evidence>
<dbReference type="GeneID" id="8231871"/>
<dbReference type="GO" id="GO:0005743">
    <property type="term" value="C:mitochondrial inner membrane"/>
    <property type="evidence" value="ECO:0007669"/>
    <property type="project" value="UniProtKB-ARBA"/>
</dbReference>
<proteinExistence type="inferred from homology"/>
<dbReference type="InterPro" id="IPR013005">
    <property type="entry name" value="Ribosomal_uL4-like"/>
</dbReference>
<evidence type="ECO:0000256" key="8">
    <source>
        <dbReference type="SAM" id="MobiDB-lite"/>
    </source>
</evidence>
<dbReference type="KEGG" id="phu:Phum_PHUM345790"/>
<comment type="similarity">
    <text evidence="2">Belongs to the universal ribosomal protein uL4 family.</text>
</comment>
<name>E0VNU0_PEDHC</name>
<keyword evidence="3 9" id="KW-0689">Ribosomal protein</keyword>
<keyword evidence="5" id="KW-0687">Ribonucleoprotein</keyword>
<dbReference type="SUPFAM" id="SSF52166">
    <property type="entry name" value="Ribosomal protein L4"/>
    <property type="match status" value="1"/>
</dbReference>
<evidence type="ECO:0000313" key="9">
    <source>
        <dbReference type="EMBL" id="EEB15046.1"/>
    </source>
</evidence>
<reference evidence="9" key="2">
    <citation type="submission" date="2007-04" db="EMBL/GenBank/DDBJ databases">
        <title>The genome of the human body louse.</title>
        <authorList>
            <consortium name="The Human Body Louse Genome Consortium"/>
            <person name="Kirkness E."/>
            <person name="Walenz B."/>
            <person name="Hass B."/>
            <person name="Bruggner R."/>
            <person name="Strausberg R."/>
        </authorList>
    </citation>
    <scope>NUCLEOTIDE SEQUENCE</scope>
    <source>
        <strain evidence="9">USDA</strain>
    </source>
</reference>
<dbReference type="Pfam" id="PF00573">
    <property type="entry name" value="Ribosomal_L4"/>
    <property type="match status" value="1"/>
</dbReference>
<dbReference type="InterPro" id="IPR002136">
    <property type="entry name" value="Ribosomal_uL4"/>
</dbReference>
<dbReference type="FunFam" id="3.40.1370.10:FF:000005">
    <property type="entry name" value="39S ribosomal protein L4, mitochondrial"/>
    <property type="match status" value="1"/>
</dbReference>
<accession>E0VNU0</accession>
<evidence type="ECO:0000256" key="5">
    <source>
        <dbReference type="ARBA" id="ARBA00023274"/>
    </source>
</evidence>
<dbReference type="EMBL" id="AAZO01004031">
    <property type="status" value="NOT_ANNOTATED_CDS"/>
    <property type="molecule type" value="Genomic_DNA"/>
</dbReference>
<sequence length="286" mass="32550">MYCLRQLFNHRCEIKNFKSIILSRYFSKEGLDTSLNNDLNTFESQFCPILERKLQISNNYAKPREVWVENVDSIKEQKRGLVQLNPSIFGTIPRLDLIYYNIKWQSLYSRVILYSAKTRAEMKGSGRKPHPQKGTGRARLGSRRAPQVKGGGTCHGPRNPTSYYFRIPLYKKIHGLTSTLSAKLAQNDLHVVDNINIPTDDSQYMIDLMKERNWGSSVLIVDSDDIMPRNISIATDSIGYITLMPVYGLNVYGMLKHDTLVLTLSALDELENKLVSVLNACSTPEV</sequence>
<dbReference type="PANTHER" id="PTHR10746">
    <property type="entry name" value="50S RIBOSOMAL PROTEIN L4"/>
    <property type="match status" value="1"/>
</dbReference>
<dbReference type="PANTHER" id="PTHR10746:SF6">
    <property type="entry name" value="LARGE RIBOSOMAL SUBUNIT PROTEIN UL4M"/>
    <property type="match status" value="1"/>
</dbReference>
<evidence type="ECO:0000313" key="11">
    <source>
        <dbReference type="Proteomes" id="UP000009046"/>
    </source>
</evidence>
<dbReference type="CTD" id="8231871"/>
<dbReference type="NCBIfam" id="TIGR03953">
    <property type="entry name" value="rplD_bact"/>
    <property type="match status" value="1"/>
</dbReference>
<gene>
    <name evidence="10" type="primary">8231871</name>
    <name evidence="9" type="ORF">Phum_PHUM345790</name>
</gene>
<dbReference type="Proteomes" id="UP000009046">
    <property type="component" value="Unassembled WGS sequence"/>
</dbReference>
<evidence type="ECO:0000256" key="3">
    <source>
        <dbReference type="ARBA" id="ARBA00022980"/>
    </source>
</evidence>
<feature type="region of interest" description="Disordered" evidence="8">
    <location>
        <begin position="122"/>
        <end position="154"/>
    </location>
</feature>
<dbReference type="AlphaFoldDB" id="E0VNU0"/>
<dbReference type="OMA" id="WIENTDA"/>
<dbReference type="EMBL" id="DS235354">
    <property type="protein sequence ID" value="EEB15046.1"/>
    <property type="molecule type" value="Genomic_DNA"/>
</dbReference>
<dbReference type="FunCoup" id="E0VNU0">
    <property type="interactions" value="628"/>
</dbReference>
<dbReference type="GO" id="GO:1990904">
    <property type="term" value="C:ribonucleoprotein complex"/>
    <property type="evidence" value="ECO:0007669"/>
    <property type="project" value="UniProtKB-KW"/>
</dbReference>
<dbReference type="GO" id="GO:0005840">
    <property type="term" value="C:ribosome"/>
    <property type="evidence" value="ECO:0007669"/>
    <property type="project" value="UniProtKB-KW"/>
</dbReference>
<dbReference type="VEuPathDB" id="VectorBase:PHUM345790"/>
<dbReference type="InterPro" id="IPR023574">
    <property type="entry name" value="Ribosomal_uL4_dom_sf"/>
</dbReference>
<keyword evidence="4" id="KW-0496">Mitochondrion</keyword>
<reference evidence="9" key="1">
    <citation type="submission" date="2007-04" db="EMBL/GenBank/DDBJ databases">
        <title>Annotation of Pediculus humanus corporis strain USDA.</title>
        <authorList>
            <person name="Kirkness E."/>
            <person name="Hannick L."/>
            <person name="Hass B."/>
            <person name="Bruggner R."/>
            <person name="Lawson D."/>
            <person name="Bidwell S."/>
            <person name="Joardar V."/>
            <person name="Caler E."/>
            <person name="Walenz B."/>
            <person name="Inman J."/>
            <person name="Schobel S."/>
            <person name="Galinsky K."/>
            <person name="Amedeo P."/>
            <person name="Strausberg R."/>
        </authorList>
    </citation>
    <scope>NUCLEOTIDE SEQUENCE</scope>
    <source>
        <strain evidence="9">USDA</strain>
    </source>
</reference>
<evidence type="ECO:0000256" key="2">
    <source>
        <dbReference type="ARBA" id="ARBA00010528"/>
    </source>
</evidence>
<dbReference type="RefSeq" id="XP_002427784.1">
    <property type="nucleotide sequence ID" value="XM_002427739.1"/>
</dbReference>
<evidence type="ECO:0000313" key="10">
    <source>
        <dbReference type="EnsemblMetazoa" id="PHUM345790-PA"/>
    </source>
</evidence>
<dbReference type="STRING" id="121224.E0VNU0"/>
<organism>
    <name type="scientific">Pediculus humanus subsp. corporis</name>
    <name type="common">Body louse</name>
    <dbReference type="NCBI Taxonomy" id="121224"/>
    <lineage>
        <taxon>Eukaryota</taxon>
        <taxon>Metazoa</taxon>
        <taxon>Ecdysozoa</taxon>
        <taxon>Arthropoda</taxon>
        <taxon>Hexapoda</taxon>
        <taxon>Insecta</taxon>
        <taxon>Pterygota</taxon>
        <taxon>Neoptera</taxon>
        <taxon>Paraneoptera</taxon>
        <taxon>Psocodea</taxon>
        <taxon>Troctomorpha</taxon>
        <taxon>Phthiraptera</taxon>
        <taxon>Anoplura</taxon>
        <taxon>Pediculidae</taxon>
        <taxon>Pediculus</taxon>
    </lineage>
</organism>
<dbReference type="OrthoDB" id="275876at2759"/>
<dbReference type="eggNOG" id="KOG1624">
    <property type="taxonomic scope" value="Eukaryota"/>
</dbReference>
<keyword evidence="11" id="KW-1185">Reference proteome</keyword>
<evidence type="ECO:0000256" key="6">
    <source>
        <dbReference type="ARBA" id="ARBA00040565"/>
    </source>
</evidence>
<dbReference type="HOGENOM" id="CLU_041575_3_3_1"/>
<comment type="subcellular location">
    <subcellularLocation>
        <location evidence="1">Mitochondrion</location>
    </subcellularLocation>
</comment>
<dbReference type="InParanoid" id="E0VNU0"/>
<dbReference type="EnsemblMetazoa" id="PHUM345790-RA">
    <property type="protein sequence ID" value="PHUM345790-PA"/>
    <property type="gene ID" value="PHUM345790"/>
</dbReference>
<evidence type="ECO:0000256" key="4">
    <source>
        <dbReference type="ARBA" id="ARBA00023128"/>
    </source>
</evidence>
<dbReference type="Gene3D" id="3.40.1370.10">
    <property type="match status" value="1"/>
</dbReference>
<reference evidence="10" key="3">
    <citation type="submission" date="2021-02" db="UniProtKB">
        <authorList>
            <consortium name="EnsemblMetazoa"/>
        </authorList>
    </citation>
    <scope>IDENTIFICATION</scope>
    <source>
        <strain evidence="10">USDA</strain>
    </source>
</reference>